<reference evidence="2" key="2">
    <citation type="submission" date="2024-06" db="EMBL/GenBank/DDBJ databases">
        <authorList>
            <person name="Petrova K.O."/>
            <person name="Toshchakov S.V."/>
            <person name="Boltjanskaja Y.V."/>
            <person name="Kevbrin V."/>
        </authorList>
    </citation>
    <scope>NUCLEOTIDE SEQUENCE</scope>
    <source>
        <strain evidence="2">Z-910T</strain>
    </source>
</reference>
<name>A0AAU7VMX7_9FIRM</name>
<protein>
    <submittedName>
        <fullName evidence="2">Wadjet anti-phage system protein JetD domain-containing protein</fullName>
    </submittedName>
</protein>
<sequence>MGQDKELFMREKIISHLKSSKKTTVKLNELQGLFSGDVSYNEFTHVIQSLEQKGLLKPVKSHNTNNKKIPLYNTYRINKLAFKDQLVDDIQKFKLSSHPLIDLSYYFSSSESQWQKDLPFIKLVDNYLRYSGVPHKEASAAERSYQITGDEKWIDFKGGKSLLNRIAVYDKLRIAYNADPLMVAVNPKNFTSPYIHLIVENKATFYDFQHFMEESFLTSLIYGSGWKIIGNINLLQKQLSLPDKGHRFYYFGDLDWEGLSIWSGVFEKQKVLPAAGFYQMLLTKPATSGKKNQKRNKEALEKFTKHFNENEAEKIKKLLAGGYYYPQEGLGRDEIAKVMEEMQWI</sequence>
<dbReference type="EMBL" id="CP158367">
    <property type="protein sequence ID" value="XBX75287.1"/>
    <property type="molecule type" value="Genomic_DNA"/>
</dbReference>
<feature type="domain" description="Wadjet protein JetD C-terminal" evidence="1">
    <location>
        <begin position="196"/>
        <end position="319"/>
    </location>
</feature>
<organism evidence="2">
    <name type="scientific">Proteinivorax tanatarense</name>
    <dbReference type="NCBI Taxonomy" id="1260629"/>
    <lineage>
        <taxon>Bacteria</taxon>
        <taxon>Bacillati</taxon>
        <taxon>Bacillota</taxon>
        <taxon>Clostridia</taxon>
        <taxon>Eubacteriales</taxon>
        <taxon>Proteinivoracaceae</taxon>
        <taxon>Proteinivorax</taxon>
    </lineage>
</organism>
<accession>A0AAU7VMX7</accession>
<evidence type="ECO:0000313" key="2">
    <source>
        <dbReference type="EMBL" id="XBX75287.1"/>
    </source>
</evidence>
<dbReference type="RefSeq" id="WP_350344032.1">
    <property type="nucleotide sequence ID" value="NZ_CP158367.1"/>
</dbReference>
<dbReference type="AlphaFoldDB" id="A0AAU7VMX7"/>
<gene>
    <name evidence="2" type="ORF">PRVXT_000401</name>
</gene>
<evidence type="ECO:0000259" key="1">
    <source>
        <dbReference type="Pfam" id="PF09983"/>
    </source>
</evidence>
<dbReference type="Pfam" id="PF09983">
    <property type="entry name" value="JetD_C"/>
    <property type="match status" value="1"/>
</dbReference>
<dbReference type="InterPro" id="IPR024534">
    <property type="entry name" value="JetD_C"/>
</dbReference>
<proteinExistence type="predicted"/>
<reference evidence="2" key="1">
    <citation type="journal article" date="2013" name="Extremophiles">
        <title>Proteinivorax tanatarense gen. nov., sp. nov., an anaerobic, haloalkaliphilic, proteolytic bacterium isolated from a decaying algal bloom, and proposal of Proteinivoraceae fam. nov.</title>
        <authorList>
            <person name="Kevbrin V."/>
            <person name="Boltyanskaya Y."/>
            <person name="Zhilina T."/>
            <person name="Kolganova T."/>
            <person name="Lavrentjeva E."/>
            <person name="Kuznetsov B."/>
        </authorList>
    </citation>
    <scope>NUCLEOTIDE SEQUENCE</scope>
    <source>
        <strain evidence="2">Z-910T</strain>
    </source>
</reference>